<sequence length="70" mass="8532">MTVEIAIIVSLLVWVGIFAGWWLRQMLLIDKEPKTPKGWKIIRPRRRFHQWFQDYPYDKFDSPSPTRFPK</sequence>
<dbReference type="RefSeq" id="WP_020373174.1">
    <property type="nucleotide sequence ID" value="NZ_MDZD01000001.1"/>
</dbReference>
<dbReference type="Proteomes" id="UP000242705">
    <property type="component" value="Unassembled WGS sequence"/>
</dbReference>
<protein>
    <submittedName>
        <fullName evidence="2">Uncharacterized protein</fullName>
    </submittedName>
</protein>
<dbReference type="AlphaFoldDB" id="A0A1R0IH22"/>
<name>A0A1R0IH22_SULTH</name>
<evidence type="ECO:0000313" key="2">
    <source>
        <dbReference type="EMBL" id="PSR27488.1"/>
    </source>
</evidence>
<evidence type="ECO:0000313" key="3">
    <source>
        <dbReference type="Proteomes" id="UP000242705"/>
    </source>
</evidence>
<evidence type="ECO:0000256" key="1">
    <source>
        <dbReference type="SAM" id="Phobius"/>
    </source>
</evidence>
<feature type="transmembrane region" description="Helical" evidence="1">
    <location>
        <begin position="6"/>
        <end position="23"/>
    </location>
</feature>
<reference evidence="2 3" key="1">
    <citation type="journal article" date="2014" name="BMC Genomics">
        <title>Comparison of environmental and isolate Sulfobacillus genomes reveals diverse carbon, sulfur, nitrogen, and hydrogen metabolisms.</title>
        <authorList>
            <person name="Justice N.B."/>
            <person name="Norman A."/>
            <person name="Brown C.T."/>
            <person name="Singh A."/>
            <person name="Thomas B.C."/>
            <person name="Banfield J.F."/>
        </authorList>
    </citation>
    <scope>NUCLEOTIDE SEQUENCE [LARGE SCALE GENOMIC DNA]</scope>
    <source>
        <strain evidence="2">AMDSBA5</strain>
    </source>
</reference>
<keyword evidence="1" id="KW-1133">Transmembrane helix</keyword>
<comment type="caution">
    <text evidence="2">The sequence shown here is derived from an EMBL/GenBank/DDBJ whole genome shotgun (WGS) entry which is preliminary data.</text>
</comment>
<dbReference type="EMBL" id="PXYX01000012">
    <property type="protein sequence ID" value="PSR27488.1"/>
    <property type="molecule type" value="Genomic_DNA"/>
</dbReference>
<gene>
    <name evidence="2" type="ORF">C7B47_07960</name>
</gene>
<accession>A0A1R0IH22</accession>
<organism evidence="2 3">
    <name type="scientific">Sulfobacillus thermosulfidooxidans</name>
    <dbReference type="NCBI Taxonomy" id="28034"/>
    <lineage>
        <taxon>Bacteria</taxon>
        <taxon>Bacillati</taxon>
        <taxon>Bacillota</taxon>
        <taxon>Clostridia</taxon>
        <taxon>Eubacteriales</taxon>
        <taxon>Clostridiales Family XVII. Incertae Sedis</taxon>
        <taxon>Sulfobacillus</taxon>
    </lineage>
</organism>
<keyword evidence="1" id="KW-0472">Membrane</keyword>
<proteinExistence type="predicted"/>
<keyword evidence="1" id="KW-0812">Transmembrane</keyword>